<dbReference type="AlphaFoldDB" id="A0A1V4KC56"/>
<accession>A0A1V4KC56</accession>
<organism evidence="2 3">
    <name type="scientific">Patagioenas fasciata monilis</name>
    <dbReference type="NCBI Taxonomy" id="372326"/>
    <lineage>
        <taxon>Eukaryota</taxon>
        <taxon>Metazoa</taxon>
        <taxon>Chordata</taxon>
        <taxon>Craniata</taxon>
        <taxon>Vertebrata</taxon>
        <taxon>Euteleostomi</taxon>
        <taxon>Archelosauria</taxon>
        <taxon>Archosauria</taxon>
        <taxon>Dinosauria</taxon>
        <taxon>Saurischia</taxon>
        <taxon>Theropoda</taxon>
        <taxon>Coelurosauria</taxon>
        <taxon>Aves</taxon>
        <taxon>Neognathae</taxon>
        <taxon>Neoaves</taxon>
        <taxon>Columbimorphae</taxon>
        <taxon>Columbiformes</taxon>
        <taxon>Columbidae</taxon>
        <taxon>Patagioenas</taxon>
    </lineage>
</organism>
<evidence type="ECO:0000256" key="1">
    <source>
        <dbReference type="SAM" id="MobiDB-lite"/>
    </source>
</evidence>
<keyword evidence="3" id="KW-1185">Reference proteome</keyword>
<protein>
    <submittedName>
        <fullName evidence="2">Uncharacterized protein</fullName>
    </submittedName>
</protein>
<dbReference type="OrthoDB" id="10632188at2759"/>
<name>A0A1V4KC56_PATFA</name>
<proteinExistence type="predicted"/>
<comment type="caution">
    <text evidence="2">The sequence shown here is derived from an EMBL/GenBank/DDBJ whole genome shotgun (WGS) entry which is preliminary data.</text>
</comment>
<reference evidence="2 3" key="1">
    <citation type="submission" date="2016-02" db="EMBL/GenBank/DDBJ databases">
        <title>Band-tailed pigeon sequencing and assembly.</title>
        <authorList>
            <person name="Soares A.E."/>
            <person name="Novak B.J."/>
            <person name="Rice E.S."/>
            <person name="O'Connell B."/>
            <person name="Chang D."/>
            <person name="Weber S."/>
            <person name="Shapiro B."/>
        </authorList>
    </citation>
    <scope>NUCLEOTIDE SEQUENCE [LARGE SCALE GENOMIC DNA]</scope>
    <source>
        <strain evidence="2">BTP2013</strain>
        <tissue evidence="2">Blood</tissue>
    </source>
</reference>
<dbReference type="Proteomes" id="UP000190648">
    <property type="component" value="Unassembled WGS sequence"/>
</dbReference>
<sequence length="95" mass="10396">MDASGGCFKLVVAKGPSYRKQIHRNHINSHRSAGAAMVDSEVAMLTERRCQFLKADMFIKMCISKPDMRSAASGAAEKRSVNTLERTLSAAPKLL</sequence>
<dbReference type="EMBL" id="LSYS01003958">
    <property type="protein sequence ID" value="OPJ81953.1"/>
    <property type="molecule type" value="Genomic_DNA"/>
</dbReference>
<gene>
    <name evidence="2" type="ORF">AV530_014470</name>
</gene>
<evidence type="ECO:0000313" key="2">
    <source>
        <dbReference type="EMBL" id="OPJ81953.1"/>
    </source>
</evidence>
<feature type="region of interest" description="Disordered" evidence="1">
    <location>
        <begin position="73"/>
        <end position="95"/>
    </location>
</feature>
<evidence type="ECO:0000313" key="3">
    <source>
        <dbReference type="Proteomes" id="UP000190648"/>
    </source>
</evidence>